<keyword evidence="2" id="KW-1185">Reference proteome</keyword>
<dbReference type="InterPro" id="IPR036279">
    <property type="entry name" value="5-3_exonuclease_C_sf"/>
</dbReference>
<dbReference type="GO" id="GO:0033567">
    <property type="term" value="P:DNA replication, Okazaki fragment processing"/>
    <property type="evidence" value="ECO:0007669"/>
    <property type="project" value="InterPro"/>
</dbReference>
<dbReference type="AlphaFoldDB" id="D8SR26"/>
<dbReference type="KEGG" id="smo:SELMODRAFT_424803"/>
<name>D8SR26_SELML</name>
<dbReference type="PANTHER" id="PTHR42646">
    <property type="entry name" value="FLAP ENDONUCLEASE XNI"/>
    <property type="match status" value="1"/>
</dbReference>
<sequence>MAPGRARNPQFLVAPRRAPSDGRFATAGASRMASRFHWYAADGVPGVPGFTALKLMRKHGSLENLVSAAAIRTVVKPYMQDALKEHSVLLEKNLEVLSLRRDIDVELPLEWCLSRMSQTILLHCSGWRKNLKCCSVSKQRDIDVELVLVEG</sequence>
<gene>
    <name evidence="1" type="ORF">SELMODRAFT_424803</name>
</gene>
<dbReference type="Gene3D" id="1.10.150.20">
    <property type="entry name" value="5' to 3' exonuclease, C-terminal subdomain"/>
    <property type="match status" value="1"/>
</dbReference>
<dbReference type="STRING" id="88036.D8SR26"/>
<dbReference type="Proteomes" id="UP000001514">
    <property type="component" value="Unassembled WGS sequence"/>
</dbReference>
<dbReference type="InterPro" id="IPR038969">
    <property type="entry name" value="FEN"/>
</dbReference>
<organism evidence="2">
    <name type="scientific">Selaginella moellendorffii</name>
    <name type="common">Spikemoss</name>
    <dbReference type="NCBI Taxonomy" id="88036"/>
    <lineage>
        <taxon>Eukaryota</taxon>
        <taxon>Viridiplantae</taxon>
        <taxon>Streptophyta</taxon>
        <taxon>Embryophyta</taxon>
        <taxon>Tracheophyta</taxon>
        <taxon>Lycopodiopsida</taxon>
        <taxon>Selaginellales</taxon>
        <taxon>Selaginellaceae</taxon>
        <taxon>Selaginella</taxon>
    </lineage>
</organism>
<dbReference type="InParanoid" id="D8SR26"/>
<dbReference type="PANTHER" id="PTHR42646:SF4">
    <property type="entry name" value="5'-3' EXONUCLEASE FAMILY PROTEIN"/>
    <property type="match status" value="1"/>
</dbReference>
<dbReference type="Gramene" id="EFJ13077">
    <property type="protein sequence ID" value="EFJ13077"/>
    <property type="gene ID" value="SELMODRAFT_424803"/>
</dbReference>
<accession>D8SR26</accession>
<protein>
    <submittedName>
        <fullName evidence="1">Uncharacterized protein</fullName>
    </submittedName>
</protein>
<evidence type="ECO:0000313" key="1">
    <source>
        <dbReference type="EMBL" id="EFJ13077.1"/>
    </source>
</evidence>
<dbReference type="HOGENOM" id="CLU_145717_0_0_1"/>
<evidence type="ECO:0000313" key="2">
    <source>
        <dbReference type="Proteomes" id="UP000001514"/>
    </source>
</evidence>
<dbReference type="GO" id="GO:0017108">
    <property type="term" value="F:5'-flap endonuclease activity"/>
    <property type="evidence" value="ECO:0007669"/>
    <property type="project" value="InterPro"/>
</dbReference>
<dbReference type="SUPFAM" id="SSF47807">
    <property type="entry name" value="5' to 3' exonuclease, C-terminal subdomain"/>
    <property type="match status" value="1"/>
</dbReference>
<dbReference type="EMBL" id="GL377635">
    <property type="protein sequence ID" value="EFJ13077.1"/>
    <property type="molecule type" value="Genomic_DNA"/>
</dbReference>
<proteinExistence type="predicted"/>
<reference evidence="1 2" key="1">
    <citation type="journal article" date="2011" name="Science">
        <title>The Selaginella genome identifies genetic changes associated with the evolution of vascular plants.</title>
        <authorList>
            <person name="Banks J.A."/>
            <person name="Nishiyama T."/>
            <person name="Hasebe M."/>
            <person name="Bowman J.L."/>
            <person name="Gribskov M."/>
            <person name="dePamphilis C."/>
            <person name="Albert V.A."/>
            <person name="Aono N."/>
            <person name="Aoyama T."/>
            <person name="Ambrose B.A."/>
            <person name="Ashton N.W."/>
            <person name="Axtell M.J."/>
            <person name="Barker E."/>
            <person name="Barker M.S."/>
            <person name="Bennetzen J.L."/>
            <person name="Bonawitz N.D."/>
            <person name="Chapple C."/>
            <person name="Cheng C."/>
            <person name="Correa L.G."/>
            <person name="Dacre M."/>
            <person name="DeBarry J."/>
            <person name="Dreyer I."/>
            <person name="Elias M."/>
            <person name="Engstrom E.M."/>
            <person name="Estelle M."/>
            <person name="Feng L."/>
            <person name="Finet C."/>
            <person name="Floyd S.K."/>
            <person name="Frommer W.B."/>
            <person name="Fujita T."/>
            <person name="Gramzow L."/>
            <person name="Gutensohn M."/>
            <person name="Harholt J."/>
            <person name="Hattori M."/>
            <person name="Heyl A."/>
            <person name="Hirai T."/>
            <person name="Hiwatashi Y."/>
            <person name="Ishikawa M."/>
            <person name="Iwata M."/>
            <person name="Karol K.G."/>
            <person name="Koehler B."/>
            <person name="Kolukisaoglu U."/>
            <person name="Kubo M."/>
            <person name="Kurata T."/>
            <person name="Lalonde S."/>
            <person name="Li K."/>
            <person name="Li Y."/>
            <person name="Litt A."/>
            <person name="Lyons E."/>
            <person name="Manning G."/>
            <person name="Maruyama T."/>
            <person name="Michael T.P."/>
            <person name="Mikami K."/>
            <person name="Miyazaki S."/>
            <person name="Morinaga S."/>
            <person name="Murata T."/>
            <person name="Mueller-Roeber B."/>
            <person name="Nelson D.R."/>
            <person name="Obara M."/>
            <person name="Oguri Y."/>
            <person name="Olmstead R.G."/>
            <person name="Onodera N."/>
            <person name="Petersen B.L."/>
            <person name="Pils B."/>
            <person name="Prigge M."/>
            <person name="Rensing S.A."/>
            <person name="Riano-Pachon D.M."/>
            <person name="Roberts A.W."/>
            <person name="Sato Y."/>
            <person name="Scheller H.V."/>
            <person name="Schulz B."/>
            <person name="Schulz C."/>
            <person name="Shakirov E.V."/>
            <person name="Shibagaki N."/>
            <person name="Shinohara N."/>
            <person name="Shippen D.E."/>
            <person name="Soerensen I."/>
            <person name="Sotooka R."/>
            <person name="Sugimoto N."/>
            <person name="Sugita M."/>
            <person name="Sumikawa N."/>
            <person name="Tanurdzic M."/>
            <person name="Theissen G."/>
            <person name="Ulvskov P."/>
            <person name="Wakazuki S."/>
            <person name="Weng J.K."/>
            <person name="Willats W.W."/>
            <person name="Wipf D."/>
            <person name="Wolf P.G."/>
            <person name="Yang L."/>
            <person name="Zimmer A.D."/>
            <person name="Zhu Q."/>
            <person name="Mitros T."/>
            <person name="Hellsten U."/>
            <person name="Loque D."/>
            <person name="Otillar R."/>
            <person name="Salamov A."/>
            <person name="Schmutz J."/>
            <person name="Shapiro H."/>
            <person name="Lindquist E."/>
            <person name="Lucas S."/>
            <person name="Rokhsar D."/>
            <person name="Grigoriev I.V."/>
        </authorList>
    </citation>
    <scope>NUCLEOTIDE SEQUENCE [LARGE SCALE GENOMIC DNA]</scope>
</reference>